<reference evidence="1" key="1">
    <citation type="submission" date="2020-05" db="EMBL/GenBank/DDBJ databases">
        <title>Phylogenomic resolution of chytrid fungi.</title>
        <authorList>
            <person name="Stajich J.E."/>
            <person name="Amses K."/>
            <person name="Simmons R."/>
            <person name="Seto K."/>
            <person name="Myers J."/>
            <person name="Bonds A."/>
            <person name="Quandt C.A."/>
            <person name="Barry K."/>
            <person name="Liu P."/>
            <person name="Grigoriev I."/>
            <person name="Longcore J.E."/>
            <person name="James T.Y."/>
        </authorList>
    </citation>
    <scope>NUCLEOTIDE SEQUENCE</scope>
    <source>
        <strain evidence="1">JEL0513</strain>
    </source>
</reference>
<dbReference type="Proteomes" id="UP001211907">
    <property type="component" value="Unassembled WGS sequence"/>
</dbReference>
<dbReference type="AlphaFoldDB" id="A0AAD5SL77"/>
<sequence length="139" mass="16202">MGTIYKDPRNNHIYKVDEKKINSSLSKVGVPYFGSEEAITIDVPEKHLKLENPVRFNVNQSLKERINELEQTIIQLKSESFSDESKQPLRSNESDVKKTPTKFDEIIKLMEGRERFETDREAFEIEPKGRLVLYSKKAE</sequence>
<feature type="non-terminal residue" evidence="1">
    <location>
        <position position="139"/>
    </location>
</feature>
<evidence type="ECO:0000313" key="2">
    <source>
        <dbReference type="Proteomes" id="UP001211907"/>
    </source>
</evidence>
<comment type="caution">
    <text evidence="1">The sequence shown here is derived from an EMBL/GenBank/DDBJ whole genome shotgun (WGS) entry which is preliminary data.</text>
</comment>
<gene>
    <name evidence="1" type="ORF">HK100_010504</name>
</gene>
<name>A0AAD5SL77_9FUNG</name>
<evidence type="ECO:0000313" key="1">
    <source>
        <dbReference type="EMBL" id="KAJ3079134.1"/>
    </source>
</evidence>
<accession>A0AAD5SL77</accession>
<proteinExistence type="predicted"/>
<dbReference type="EMBL" id="JADGJH010005821">
    <property type="protein sequence ID" value="KAJ3079134.1"/>
    <property type="molecule type" value="Genomic_DNA"/>
</dbReference>
<keyword evidence="2" id="KW-1185">Reference proteome</keyword>
<organism evidence="1 2">
    <name type="scientific">Physocladia obscura</name>
    <dbReference type="NCBI Taxonomy" id="109957"/>
    <lineage>
        <taxon>Eukaryota</taxon>
        <taxon>Fungi</taxon>
        <taxon>Fungi incertae sedis</taxon>
        <taxon>Chytridiomycota</taxon>
        <taxon>Chytridiomycota incertae sedis</taxon>
        <taxon>Chytridiomycetes</taxon>
        <taxon>Chytridiales</taxon>
        <taxon>Chytriomycetaceae</taxon>
        <taxon>Physocladia</taxon>
    </lineage>
</organism>
<protein>
    <submittedName>
        <fullName evidence="1">Uncharacterized protein</fullName>
    </submittedName>
</protein>